<organism evidence="1 2">
    <name type="scientific">Pyricularia oryzae</name>
    <name type="common">Rice blast fungus</name>
    <name type="synonym">Magnaporthe oryzae</name>
    <dbReference type="NCBI Taxonomy" id="318829"/>
    <lineage>
        <taxon>Eukaryota</taxon>
        <taxon>Fungi</taxon>
        <taxon>Dikarya</taxon>
        <taxon>Ascomycota</taxon>
        <taxon>Pezizomycotina</taxon>
        <taxon>Sordariomycetes</taxon>
        <taxon>Sordariomycetidae</taxon>
        <taxon>Magnaporthales</taxon>
        <taxon>Pyriculariaceae</taxon>
        <taxon>Pyricularia</taxon>
    </lineage>
</organism>
<dbReference type="Proteomes" id="UP000294847">
    <property type="component" value="Chromosome 3"/>
</dbReference>
<gene>
    <name evidence="1" type="ORF">PoMZ_04834</name>
</gene>
<proteinExistence type="predicted"/>
<evidence type="ECO:0000313" key="1">
    <source>
        <dbReference type="EMBL" id="QBZ59869.1"/>
    </source>
</evidence>
<evidence type="ECO:0000313" key="2">
    <source>
        <dbReference type="Proteomes" id="UP000294847"/>
    </source>
</evidence>
<accession>A0A4P7NB97</accession>
<dbReference type="AlphaFoldDB" id="A0A4P7NB97"/>
<name>A0A4P7NB97_PYROR</name>
<sequence>MLKLRGPLHGDPVPAILYDVLFQIRQQPRLGRTLNQLRPADRIARRPDKQHRQVRAQRLRADAPRILRQRADLARDVVLHGGVEAIAAEAVDELAPALLGLRKRLERHLAALGVGALDKGAKRPRGAKDVAHPVGPVAVEGDVDALEVGAHERGGVGGGQQVPVGKLRVAKGPFEEGGRGGHVALARGVGRHVGDRHHGQADDAGAVEPEKVLRQERAPVVADHHHLLRHALGVEDLGQLVRHGGEGVGRRVGRLGAAAVAELVGDHDVVRRERGVGEHVCHHLVPHEGVVWEAVDEEEGRG</sequence>
<protein>
    <submittedName>
        <fullName evidence="1">Uncharacterized protein</fullName>
    </submittedName>
</protein>
<dbReference type="EMBL" id="CP034206">
    <property type="protein sequence ID" value="QBZ59869.1"/>
    <property type="molecule type" value="Genomic_DNA"/>
</dbReference>
<reference evidence="1 2" key="1">
    <citation type="journal article" date="2019" name="Mol. Biol. Evol.">
        <title>Blast fungal genomes show frequent chromosomal changes, gene gains and losses, and effector gene turnover.</title>
        <authorList>
            <person name="Gomez Luciano L.B."/>
            <person name="Jason Tsai I."/>
            <person name="Chuma I."/>
            <person name="Tosa Y."/>
            <person name="Chen Y.H."/>
            <person name="Li J.Y."/>
            <person name="Li M.Y."/>
            <person name="Jade Lu M.Y."/>
            <person name="Nakayashiki H."/>
            <person name="Li W.H."/>
        </authorList>
    </citation>
    <scope>NUCLEOTIDE SEQUENCE [LARGE SCALE GENOMIC DNA]</scope>
    <source>
        <strain evidence="1">MZ5-1-6</strain>
    </source>
</reference>